<feature type="non-terminal residue" evidence="1">
    <location>
        <position position="114"/>
    </location>
</feature>
<gene>
    <name evidence="1" type="ORF">MNOR_LOCUS40423</name>
</gene>
<accession>A0AAV2SU16</accession>
<evidence type="ECO:0000313" key="1">
    <source>
        <dbReference type="EMBL" id="CAL4238053.1"/>
    </source>
</evidence>
<sequence length="114" mass="12621">DGEGQIQNELRGKGSKCKSEMACIILGGSCVSNARLCKGRLAYGGCKGKNCQCCVPGCPEGHFIFPSTNQCFKLYDDRTRNFTEANSTCRANGLVLAKPYDVLNLRRYLVERFR</sequence>
<dbReference type="InterPro" id="IPR016187">
    <property type="entry name" value="CTDL_fold"/>
</dbReference>
<organism evidence="1 2">
    <name type="scientific">Meganyctiphanes norvegica</name>
    <name type="common">Northern krill</name>
    <name type="synonym">Thysanopoda norvegica</name>
    <dbReference type="NCBI Taxonomy" id="48144"/>
    <lineage>
        <taxon>Eukaryota</taxon>
        <taxon>Metazoa</taxon>
        <taxon>Ecdysozoa</taxon>
        <taxon>Arthropoda</taxon>
        <taxon>Crustacea</taxon>
        <taxon>Multicrustacea</taxon>
        <taxon>Malacostraca</taxon>
        <taxon>Eumalacostraca</taxon>
        <taxon>Eucarida</taxon>
        <taxon>Euphausiacea</taxon>
        <taxon>Euphausiidae</taxon>
        <taxon>Meganyctiphanes</taxon>
    </lineage>
</organism>
<proteinExistence type="predicted"/>
<comment type="caution">
    <text evidence="1">The sequence shown here is derived from an EMBL/GenBank/DDBJ whole genome shotgun (WGS) entry which is preliminary data.</text>
</comment>
<reference evidence="1 2" key="1">
    <citation type="submission" date="2024-05" db="EMBL/GenBank/DDBJ databases">
        <authorList>
            <person name="Wallberg A."/>
        </authorList>
    </citation>
    <scope>NUCLEOTIDE SEQUENCE [LARGE SCALE GENOMIC DNA]</scope>
</reference>
<dbReference type="AlphaFoldDB" id="A0AAV2SU16"/>
<protein>
    <submittedName>
        <fullName evidence="1">Uncharacterized protein</fullName>
    </submittedName>
</protein>
<name>A0AAV2SU16_MEGNR</name>
<feature type="non-terminal residue" evidence="1">
    <location>
        <position position="1"/>
    </location>
</feature>
<dbReference type="EMBL" id="CAXKWB010123108">
    <property type="protein sequence ID" value="CAL4238053.1"/>
    <property type="molecule type" value="Genomic_DNA"/>
</dbReference>
<evidence type="ECO:0000313" key="2">
    <source>
        <dbReference type="Proteomes" id="UP001497623"/>
    </source>
</evidence>
<keyword evidence="2" id="KW-1185">Reference proteome</keyword>
<dbReference type="SUPFAM" id="SSF56436">
    <property type="entry name" value="C-type lectin-like"/>
    <property type="match status" value="1"/>
</dbReference>
<dbReference type="Proteomes" id="UP001497623">
    <property type="component" value="Unassembled WGS sequence"/>
</dbReference>